<keyword evidence="1" id="KW-1133">Transmembrane helix</keyword>
<feature type="transmembrane region" description="Helical" evidence="1">
    <location>
        <begin position="46"/>
        <end position="69"/>
    </location>
</feature>
<dbReference type="EMBL" id="SUMF01000013">
    <property type="protein sequence ID" value="TJZ73013.1"/>
    <property type="molecule type" value="Genomic_DNA"/>
</dbReference>
<feature type="transmembrane region" description="Helical" evidence="1">
    <location>
        <begin position="81"/>
        <end position="103"/>
    </location>
</feature>
<dbReference type="InterPro" id="IPR045644">
    <property type="entry name" value="DUF6404"/>
</dbReference>
<dbReference type="RefSeq" id="WP_136773757.1">
    <property type="nucleotide sequence ID" value="NZ_CP156074.1"/>
</dbReference>
<protein>
    <submittedName>
        <fullName evidence="2">Uncharacterized protein</fullName>
    </submittedName>
</protein>
<dbReference type="OrthoDB" id="7870117at2"/>
<reference evidence="2 3" key="1">
    <citation type="submission" date="2019-04" db="EMBL/GenBank/DDBJ databases">
        <title>Chitiniphilus eburnea sp. nov., a novel chitinolytic bacterium isolated from aquaculture sludge.</title>
        <authorList>
            <person name="Sheng M."/>
        </authorList>
    </citation>
    <scope>NUCLEOTIDE SEQUENCE [LARGE SCALE GENOMIC DNA]</scope>
    <source>
        <strain evidence="2 3">HX-2-15</strain>
    </source>
</reference>
<keyword evidence="1" id="KW-0812">Transmembrane</keyword>
<evidence type="ECO:0000313" key="3">
    <source>
        <dbReference type="Proteomes" id="UP000310016"/>
    </source>
</evidence>
<sequence length="118" mass="13727">MSFETRLAAAITLLNTRGVGESARFPWWLRLAWRLGLRLRPPHFQPFAVNLFWNGLWFGAIWGVCMWLALWGPQVMMPCWLALLLSALVGTIYGLFQALFYAATARQYRLPRWEDLPE</sequence>
<evidence type="ECO:0000256" key="1">
    <source>
        <dbReference type="SAM" id="Phobius"/>
    </source>
</evidence>
<accession>A0A4U0PWR4</accession>
<evidence type="ECO:0000313" key="2">
    <source>
        <dbReference type="EMBL" id="TJZ73013.1"/>
    </source>
</evidence>
<keyword evidence="1" id="KW-0472">Membrane</keyword>
<dbReference type="AlphaFoldDB" id="A0A4U0PWR4"/>
<organism evidence="2 3">
    <name type="scientific">Chitiniphilus eburneus</name>
    <dbReference type="NCBI Taxonomy" id="2571148"/>
    <lineage>
        <taxon>Bacteria</taxon>
        <taxon>Pseudomonadati</taxon>
        <taxon>Pseudomonadota</taxon>
        <taxon>Betaproteobacteria</taxon>
        <taxon>Neisseriales</taxon>
        <taxon>Chitinibacteraceae</taxon>
        <taxon>Chitiniphilus</taxon>
    </lineage>
</organism>
<comment type="caution">
    <text evidence="2">The sequence shown here is derived from an EMBL/GenBank/DDBJ whole genome shotgun (WGS) entry which is preliminary data.</text>
</comment>
<proteinExistence type="predicted"/>
<keyword evidence="3" id="KW-1185">Reference proteome</keyword>
<name>A0A4U0PWR4_9NEIS</name>
<dbReference type="Pfam" id="PF19942">
    <property type="entry name" value="DUF6404"/>
    <property type="match status" value="1"/>
</dbReference>
<dbReference type="Proteomes" id="UP000310016">
    <property type="component" value="Unassembled WGS sequence"/>
</dbReference>
<gene>
    <name evidence="2" type="ORF">FAZ21_12405</name>
</gene>